<proteinExistence type="inferred from homology"/>
<evidence type="ECO:0000256" key="8">
    <source>
        <dbReference type="ARBA" id="ARBA00023288"/>
    </source>
</evidence>
<dbReference type="InterPro" id="IPR010131">
    <property type="entry name" value="MdtP/NodT-like"/>
</dbReference>
<evidence type="ECO:0000256" key="3">
    <source>
        <dbReference type="ARBA" id="ARBA00022452"/>
    </source>
</evidence>
<comment type="subcellular location">
    <subcellularLocation>
        <location evidence="9">Cell membrane</location>
        <topology evidence="9">Lipid-anchor</topology>
    </subcellularLocation>
    <subcellularLocation>
        <location evidence="1">Membrane</location>
    </subcellularLocation>
</comment>
<comment type="caution">
    <text evidence="10">The sequence shown here is derived from an EMBL/GenBank/DDBJ whole genome shotgun (WGS) entry which is preliminary data.</text>
</comment>
<dbReference type="PANTHER" id="PTHR30203">
    <property type="entry name" value="OUTER MEMBRANE CATION EFFLUX PROTEIN"/>
    <property type="match status" value="1"/>
</dbReference>
<evidence type="ECO:0000256" key="1">
    <source>
        <dbReference type="ARBA" id="ARBA00004370"/>
    </source>
</evidence>
<dbReference type="Pfam" id="PF02321">
    <property type="entry name" value="OEP"/>
    <property type="match status" value="2"/>
</dbReference>
<keyword evidence="11" id="KW-1185">Reference proteome</keyword>
<dbReference type="PANTHER" id="PTHR30203:SF20">
    <property type="entry name" value="MULTIDRUG RESISTANCE OUTER MEMBRANE PROTEIN MDTP-RELATED"/>
    <property type="match status" value="1"/>
</dbReference>
<name>A0ABU0IXP6_9CAUL</name>
<evidence type="ECO:0000256" key="9">
    <source>
        <dbReference type="RuleBase" id="RU362097"/>
    </source>
</evidence>
<dbReference type="Proteomes" id="UP001228905">
    <property type="component" value="Unassembled WGS sequence"/>
</dbReference>
<evidence type="ECO:0000256" key="2">
    <source>
        <dbReference type="ARBA" id="ARBA00007613"/>
    </source>
</evidence>
<dbReference type="SUPFAM" id="SSF56954">
    <property type="entry name" value="Outer membrane efflux proteins (OEP)"/>
    <property type="match status" value="1"/>
</dbReference>
<reference evidence="10 11" key="1">
    <citation type="submission" date="2023-07" db="EMBL/GenBank/DDBJ databases">
        <title>Genomic Encyclopedia of Type Strains, Phase IV (KMG-IV): sequencing the most valuable type-strain genomes for metagenomic binning, comparative biology and taxonomic classification.</title>
        <authorList>
            <person name="Goeker M."/>
        </authorList>
    </citation>
    <scope>NUCLEOTIDE SEQUENCE [LARGE SCALE GENOMIC DNA]</scope>
    <source>
        <strain evidence="10 11">DSM 18695</strain>
    </source>
</reference>
<evidence type="ECO:0000313" key="10">
    <source>
        <dbReference type="EMBL" id="MDQ0466778.1"/>
    </source>
</evidence>
<evidence type="ECO:0000256" key="4">
    <source>
        <dbReference type="ARBA" id="ARBA00022692"/>
    </source>
</evidence>
<protein>
    <submittedName>
        <fullName evidence="10">NodT family efflux transporter outer membrane factor (OMF) lipoprotein</fullName>
    </submittedName>
</protein>
<evidence type="ECO:0000256" key="5">
    <source>
        <dbReference type="ARBA" id="ARBA00022729"/>
    </source>
</evidence>
<comment type="similarity">
    <text evidence="2 9">Belongs to the outer membrane factor (OMF) (TC 1.B.17) family.</text>
</comment>
<accession>A0ABU0IXP6</accession>
<sequence>MTLSSSLRGVSALAIVLALAGCVSTPDLGPKPKPLAAADLASVRSLAAPVADWPQDSWWTAYGDTQLSQLIEEALKTSPSLAQAQARMRKADAQVGTARSALLPQVSANGQVATTESSRNMGYPPFIQQQLPQGYQDNGRVTLDASWDLDLFGRNRAALASATSEAEAARADAAQVRLTLSTAVAGAYADLARLYAQRDAAEGALKVRQQVEDLVAQRVQNGLDSNAELDQAKAATPAARADLAALDEQIDIARHRLAALLGAGPDRGLDIARPGPTALKPFGLPSNLAVDLIGRRPDLVAARLRAQAASKRIDVAKADFYPNIDLSGYLGRQSLGIDLLTQPQSNIGNLGLALRLPIFQGGKLKAAYKGSRADYDAAVAAYDETLTGALRDVADAAATSRSVADQLASRQQALAAGENAWKLARLRYENGLSNYVAVLTAENDVLTQRRAVAELQARAFTADIALVRALGGGFTAN</sequence>
<dbReference type="InterPro" id="IPR003423">
    <property type="entry name" value="OMP_efflux"/>
</dbReference>
<organism evidence="10 11">
    <name type="scientific">Caulobacter ginsengisoli</name>
    <dbReference type="NCBI Taxonomy" id="400775"/>
    <lineage>
        <taxon>Bacteria</taxon>
        <taxon>Pseudomonadati</taxon>
        <taxon>Pseudomonadota</taxon>
        <taxon>Alphaproteobacteria</taxon>
        <taxon>Caulobacterales</taxon>
        <taxon>Caulobacteraceae</taxon>
        <taxon>Caulobacter</taxon>
    </lineage>
</organism>
<dbReference type="EMBL" id="JAUSVS010000014">
    <property type="protein sequence ID" value="MDQ0466778.1"/>
    <property type="molecule type" value="Genomic_DNA"/>
</dbReference>
<keyword evidence="5" id="KW-0732">Signal</keyword>
<evidence type="ECO:0000256" key="7">
    <source>
        <dbReference type="ARBA" id="ARBA00023139"/>
    </source>
</evidence>
<gene>
    <name evidence="10" type="ORF">QO010_004574</name>
</gene>
<keyword evidence="4 9" id="KW-0812">Transmembrane</keyword>
<dbReference type="Gene3D" id="2.20.200.10">
    <property type="entry name" value="Outer membrane efflux proteins (OEP)"/>
    <property type="match status" value="1"/>
</dbReference>
<dbReference type="Gene3D" id="1.20.1600.10">
    <property type="entry name" value="Outer membrane efflux proteins (OEP)"/>
    <property type="match status" value="1"/>
</dbReference>
<evidence type="ECO:0000313" key="11">
    <source>
        <dbReference type="Proteomes" id="UP001228905"/>
    </source>
</evidence>
<keyword evidence="6 9" id="KW-0472">Membrane</keyword>
<keyword evidence="7 9" id="KW-0564">Palmitate</keyword>
<keyword evidence="3 9" id="KW-1134">Transmembrane beta strand</keyword>
<keyword evidence="8 9" id="KW-0449">Lipoprotein</keyword>
<dbReference type="NCBIfam" id="TIGR01845">
    <property type="entry name" value="outer_NodT"/>
    <property type="match status" value="1"/>
</dbReference>
<evidence type="ECO:0000256" key="6">
    <source>
        <dbReference type="ARBA" id="ARBA00023136"/>
    </source>
</evidence>
<dbReference type="RefSeq" id="WP_307352921.1">
    <property type="nucleotide sequence ID" value="NZ_JAUSVS010000014.1"/>
</dbReference>